<keyword evidence="2" id="KW-0315">Glutamine amidotransferase</keyword>
<dbReference type="SUPFAM" id="SSF52317">
    <property type="entry name" value="Class I glutamine amidotransferase-like"/>
    <property type="match status" value="1"/>
</dbReference>
<feature type="domain" description="Putative glutamine amidotransferase" evidence="1">
    <location>
        <begin position="4"/>
        <end position="245"/>
    </location>
</feature>
<dbReference type="RefSeq" id="WP_104913774.1">
    <property type="nucleotide sequence ID" value="NZ_CP026923.1"/>
</dbReference>
<evidence type="ECO:0000313" key="2">
    <source>
        <dbReference type="EMBL" id="AVG24272.1"/>
    </source>
</evidence>
<name>A0A2L2BRN4_9MICO</name>
<keyword evidence="2" id="KW-0808">Transferase</keyword>
<accession>A0A2L2BRN4</accession>
<dbReference type="Pfam" id="PF07090">
    <property type="entry name" value="GATase1_like"/>
    <property type="match status" value="1"/>
</dbReference>
<dbReference type="InterPro" id="IPR029062">
    <property type="entry name" value="Class_I_gatase-like"/>
</dbReference>
<keyword evidence="3" id="KW-1185">Reference proteome</keyword>
<dbReference type="PANTHER" id="PTHR37947:SF1">
    <property type="entry name" value="BLL2462 PROTEIN"/>
    <property type="match status" value="1"/>
</dbReference>
<organism evidence="2 3">
    <name type="scientific">Pontimonas salivibrio</name>
    <dbReference type="NCBI Taxonomy" id="1159327"/>
    <lineage>
        <taxon>Bacteria</taxon>
        <taxon>Bacillati</taxon>
        <taxon>Actinomycetota</taxon>
        <taxon>Actinomycetes</taxon>
        <taxon>Micrococcales</taxon>
        <taxon>Microbacteriaceae</taxon>
        <taxon>Pontimonas</taxon>
    </lineage>
</organism>
<dbReference type="OrthoDB" id="9781333at2"/>
<protein>
    <submittedName>
        <fullName evidence="2">Glutamine amidotransferase</fullName>
    </submittedName>
</protein>
<evidence type="ECO:0000313" key="3">
    <source>
        <dbReference type="Proteomes" id="UP000243077"/>
    </source>
</evidence>
<proteinExistence type="predicted"/>
<dbReference type="InterPro" id="IPR010768">
    <property type="entry name" value="GATase1-like"/>
</dbReference>
<gene>
    <name evidence="2" type="ORF">C3B54_111326</name>
</gene>
<dbReference type="GO" id="GO:0016740">
    <property type="term" value="F:transferase activity"/>
    <property type="evidence" value="ECO:0007669"/>
    <property type="project" value="UniProtKB-KW"/>
</dbReference>
<dbReference type="PANTHER" id="PTHR37947">
    <property type="entry name" value="BLL2462 PROTEIN"/>
    <property type="match status" value="1"/>
</dbReference>
<dbReference type="AlphaFoldDB" id="A0A2L2BRN4"/>
<evidence type="ECO:0000259" key="1">
    <source>
        <dbReference type="Pfam" id="PF07090"/>
    </source>
</evidence>
<dbReference type="Proteomes" id="UP000243077">
    <property type="component" value="Chromosome"/>
</dbReference>
<dbReference type="EMBL" id="CP026923">
    <property type="protein sequence ID" value="AVG24272.1"/>
    <property type="molecule type" value="Genomic_DNA"/>
</dbReference>
<dbReference type="Gene3D" id="3.40.50.880">
    <property type="match status" value="1"/>
</dbReference>
<dbReference type="KEGG" id="psai:C3B54_111326"/>
<reference evidence="2 3" key="1">
    <citation type="submission" date="2018-02" db="EMBL/GenBank/DDBJ databases">
        <title>Complete genome of the streamlined marine actinobacterium Pontimonas salivibrio CL-TW6 adapted to coastal planktonic lifestype.</title>
        <authorList>
            <person name="Cho B.C."/>
            <person name="Hardies S.C."/>
            <person name="Jang G.I."/>
            <person name="Hwang C.Y."/>
        </authorList>
    </citation>
    <scope>NUCLEOTIDE SEQUENCE [LARGE SCALE GENOMIC DNA]</scope>
    <source>
        <strain evidence="2 3">CL-TW6</strain>
    </source>
</reference>
<dbReference type="CDD" id="cd03143">
    <property type="entry name" value="A4_beta-galactosidase_middle_domain"/>
    <property type="match status" value="1"/>
</dbReference>
<sequence length="251" mass="26656">MTNVLLAGETWISEATHYKGFDSFTSTTFHSGADDYIRALSAHSITVEHMAAHDVPQDFPATTEELSKYDVVVLSDIGANSFQLPPETWLEGKASPDRLGALAQWVKNGGALMMAGGYLSFQGFQARANFARSAIAPVLPVTMADYDDRIEVSAGAPVAAVSGTELGGLVHSDAPVLLGYNRVEAKPDATVHAKVGDDVLIATGAYGSGRTLVWTSDIGPHWCPTPFVEWSGFQPLMAGMIQWLATGKVGA</sequence>